<dbReference type="Gene3D" id="3.10.10.10">
    <property type="entry name" value="HIV Type 1 Reverse Transcriptase, subunit A, domain 1"/>
    <property type="match status" value="1"/>
</dbReference>
<evidence type="ECO:0000313" key="6">
    <source>
        <dbReference type="EMBL" id="KAD7478315.1"/>
    </source>
</evidence>
<dbReference type="Proteomes" id="UP000326396">
    <property type="component" value="Linkage Group LG1"/>
</dbReference>
<dbReference type="InterPro" id="IPR000477">
    <property type="entry name" value="RT_dom"/>
</dbReference>
<dbReference type="SUPFAM" id="SSF56672">
    <property type="entry name" value="DNA/RNA polymerases"/>
    <property type="match status" value="1"/>
</dbReference>
<feature type="region of interest" description="Disordered" evidence="2">
    <location>
        <begin position="379"/>
        <end position="402"/>
    </location>
</feature>
<evidence type="ECO:0000259" key="4">
    <source>
        <dbReference type="Pfam" id="PF13456"/>
    </source>
</evidence>
<protein>
    <recommendedName>
        <fullName evidence="8">Reverse transcriptase domain-containing protein</fullName>
    </recommendedName>
</protein>
<dbReference type="OrthoDB" id="1738821at2759"/>
<dbReference type="GO" id="GO:0004523">
    <property type="term" value="F:RNA-DNA hybrid ribonuclease activity"/>
    <property type="evidence" value="ECO:0007669"/>
    <property type="project" value="InterPro"/>
</dbReference>
<dbReference type="InterPro" id="IPR002156">
    <property type="entry name" value="RNaseH_domain"/>
</dbReference>
<dbReference type="GO" id="GO:0006310">
    <property type="term" value="P:DNA recombination"/>
    <property type="evidence" value="ECO:0007669"/>
    <property type="project" value="UniProtKB-KW"/>
</dbReference>
<proteinExistence type="predicted"/>
<evidence type="ECO:0000259" key="5">
    <source>
        <dbReference type="Pfam" id="PF17919"/>
    </source>
</evidence>
<dbReference type="Gene3D" id="1.10.340.70">
    <property type="match status" value="1"/>
</dbReference>
<dbReference type="Gene3D" id="2.40.70.10">
    <property type="entry name" value="Acid Proteases"/>
    <property type="match status" value="1"/>
</dbReference>
<dbReference type="Pfam" id="PF00078">
    <property type="entry name" value="RVT_1"/>
    <property type="match status" value="1"/>
</dbReference>
<evidence type="ECO:0000313" key="7">
    <source>
        <dbReference type="Proteomes" id="UP000326396"/>
    </source>
</evidence>
<dbReference type="InterPro" id="IPR012337">
    <property type="entry name" value="RNaseH-like_sf"/>
</dbReference>
<dbReference type="PANTHER" id="PTHR48475">
    <property type="entry name" value="RIBONUCLEASE H"/>
    <property type="match status" value="1"/>
</dbReference>
<organism evidence="6 7">
    <name type="scientific">Mikania micrantha</name>
    <name type="common">bitter vine</name>
    <dbReference type="NCBI Taxonomy" id="192012"/>
    <lineage>
        <taxon>Eukaryota</taxon>
        <taxon>Viridiplantae</taxon>
        <taxon>Streptophyta</taxon>
        <taxon>Embryophyta</taxon>
        <taxon>Tracheophyta</taxon>
        <taxon>Spermatophyta</taxon>
        <taxon>Magnoliopsida</taxon>
        <taxon>eudicotyledons</taxon>
        <taxon>Gunneridae</taxon>
        <taxon>Pentapetalae</taxon>
        <taxon>asterids</taxon>
        <taxon>campanulids</taxon>
        <taxon>Asterales</taxon>
        <taxon>Asteraceae</taxon>
        <taxon>Asteroideae</taxon>
        <taxon>Heliantheae alliance</taxon>
        <taxon>Eupatorieae</taxon>
        <taxon>Mikania</taxon>
    </lineage>
</organism>
<dbReference type="CDD" id="cd09279">
    <property type="entry name" value="RNase_HI_like"/>
    <property type="match status" value="1"/>
</dbReference>
<dbReference type="InterPro" id="IPR021109">
    <property type="entry name" value="Peptidase_aspartic_dom_sf"/>
</dbReference>
<accession>A0A5N6Q102</accession>
<feature type="domain" description="RNase H type-1" evidence="4">
    <location>
        <begin position="1230"/>
        <end position="1331"/>
    </location>
</feature>
<feature type="domain" description="Reverse transcriptase/retrotransposon-derived protein RNase H-like" evidence="5">
    <location>
        <begin position="1060"/>
        <end position="1158"/>
    </location>
</feature>
<gene>
    <name evidence="6" type="ORF">E3N88_01451</name>
</gene>
<feature type="domain" description="Reverse transcriptase" evidence="3">
    <location>
        <begin position="834"/>
        <end position="993"/>
    </location>
</feature>
<dbReference type="SUPFAM" id="SSF53098">
    <property type="entry name" value="Ribonuclease H-like"/>
    <property type="match status" value="1"/>
</dbReference>
<evidence type="ECO:0000256" key="2">
    <source>
        <dbReference type="SAM" id="MobiDB-lite"/>
    </source>
</evidence>
<evidence type="ECO:0000259" key="3">
    <source>
        <dbReference type="Pfam" id="PF00078"/>
    </source>
</evidence>
<dbReference type="InterPro" id="IPR043502">
    <property type="entry name" value="DNA/RNA_pol_sf"/>
</dbReference>
<dbReference type="InterPro" id="IPR036397">
    <property type="entry name" value="RNaseH_sf"/>
</dbReference>
<dbReference type="EMBL" id="SZYD01000001">
    <property type="protein sequence ID" value="KAD7478315.1"/>
    <property type="molecule type" value="Genomic_DNA"/>
</dbReference>
<evidence type="ECO:0000256" key="1">
    <source>
        <dbReference type="ARBA" id="ARBA00023172"/>
    </source>
</evidence>
<dbReference type="Gene3D" id="3.30.420.10">
    <property type="entry name" value="Ribonuclease H-like superfamily/Ribonuclease H"/>
    <property type="match status" value="1"/>
</dbReference>
<dbReference type="CDD" id="cd01647">
    <property type="entry name" value="RT_LTR"/>
    <property type="match status" value="1"/>
</dbReference>
<comment type="caution">
    <text evidence="6">The sequence shown here is derived from an EMBL/GenBank/DDBJ whole genome shotgun (WGS) entry which is preliminary data.</text>
</comment>
<dbReference type="CDD" id="cd00303">
    <property type="entry name" value="retropepsin_like"/>
    <property type="match status" value="1"/>
</dbReference>
<keyword evidence="1" id="KW-0233">DNA recombination</keyword>
<sequence>MQGINGCIVGGLKKELENKMGLVWIRKVRNLWFNLALYVVHLQIMRLKKEVTGLYDDNTDHDITQMGSKKGNIVCCTEIAKSTRRDDDVVFGEKEVGLGMKGKMMMVHRGCARPGSSLPLSSNARTCIGDLGAVVRKRQTAGKDSNSRNTAFVGRSPVPVVSGGRAEETFGERWPVAVRVRQLRALILIWDFEWQRGWEFKINEVGHLLEIGVCSCQFKGPLALDRFTCIGKFRHEVPQALDRSKFIKKIAKFTFPPRLKMSTNVGKYDGLGDPDDHLAIFVGAAEVEQWSQRKSMKDPTELHNIKRGESESLGDFITRFSKESMQVKGAGETLRISAFIHGVKNDQLVERFHENLPGTVEEMLERAKAFVRGKKACEQLRDRTPKKHAQPGWNPSKGQGERRWLKPHFQPRFVPREPFQPRFGTSRKPAIDTEVKLPSLTKTPSEILATENVKFTKPTPLRPGPRKNMDKYCEFHKENGHATDDCFSLRRQIESAIKMGKLSHLIKELQKVPQVGEKRKEIFMLHPLRPTVTLKRPRGVCSIKRNSDHLEPWMEQEMSFPPIKGGNFASNPLTISAIIAGHHVHRVYVDTGSASEIMYEHCFLQLDEAIQRSLVRCTHGLTGFSGEVVQPIGQIQLPVVVGNDEGQREITMTFIVIRAQSSYNVILGRPGLCLLGAIVSTIHSAIKFPTPGGVVTLRSNKECRTVEAITSARNEVRESIRMTQEKWVLHPSFPDQKITVGGQLDEETKNKLRDLLMNNLDMFAWQPADMSGVPRSHTEHQLKTYSSREPVAQKRRYMGQERSRAVIDEVQKLLEAGIVREVRYQTWVANPVMVKKGDGSWRMCINYKDLNKACPKDCYPLPEIDLKIDSLASFPLKCFLDAYKGYHQVQMAPEDEDKTAFYTDAGIFCFTKMPFGLKNAGATYQRLMDRTFRDQIGRNLEVYVDDIVIKSKNEEVLLQDINETFATLRSINMKLNPKKCSFGVDEGKFLGVMVTKDGLQANPEKVEAVMKMPSPKSLKEVQTLNGRLVALNRFLAKHAERALPFISTLKNCLGKKNFNWTAEAESAFQEMKKYLGNLPTLVAPSVGEKLTMYLSAGDKAISAVLMTDREGTQTPIYFVSRALKDPETRYSPMEKLALSLVHASRRLRRYFQAHEIEVQTEHPIQQVLRCPEISGRLAKWAIELGAFDIKYRPRSAVKGQVIADFISEIPCETGAPEEKKRKETWNLHTDGASNDEGSGAGLILVGPDQLETTYALKLDFKSSNNEAEYEALLAGLRLAHRMKVNGTYDAKEPAMKLYLEAAKNLISKFEECEVLHVPRSKNKKADALSKLASTTFGHLANQVRVEVLEEPSISQKEVNIAEAMSEPNWMTHIVRFLTDGSLPDDKAEARKTQSQALQYELVEGVLYRRSYLGPLLRCLTPEEANYVIREIHMGICGIHAGPRMVVGKAKGAGYYWSGMHQAAAEEIGNGIVVRSMRPYRIEQKMT</sequence>
<evidence type="ECO:0008006" key="8">
    <source>
        <dbReference type="Google" id="ProtNLM"/>
    </source>
</evidence>
<dbReference type="InterPro" id="IPR041577">
    <property type="entry name" value="RT_RNaseH_2"/>
</dbReference>
<dbReference type="Pfam" id="PF17919">
    <property type="entry name" value="RT_RNaseH_2"/>
    <property type="match status" value="1"/>
</dbReference>
<keyword evidence="7" id="KW-1185">Reference proteome</keyword>
<dbReference type="InterPro" id="IPR043128">
    <property type="entry name" value="Rev_trsase/Diguanyl_cyclase"/>
</dbReference>
<dbReference type="Pfam" id="PF13456">
    <property type="entry name" value="RVT_3"/>
    <property type="match status" value="1"/>
</dbReference>
<dbReference type="GO" id="GO:0003676">
    <property type="term" value="F:nucleic acid binding"/>
    <property type="evidence" value="ECO:0007669"/>
    <property type="project" value="InterPro"/>
</dbReference>
<dbReference type="PANTHER" id="PTHR48475:SF2">
    <property type="entry name" value="RIBONUCLEASE H"/>
    <property type="match status" value="1"/>
</dbReference>
<reference evidence="6 7" key="1">
    <citation type="submission" date="2019-05" db="EMBL/GenBank/DDBJ databases">
        <title>Mikania micrantha, genome provides insights into the molecular mechanism of rapid growth.</title>
        <authorList>
            <person name="Liu B."/>
        </authorList>
    </citation>
    <scope>NUCLEOTIDE SEQUENCE [LARGE SCALE GENOMIC DNA]</scope>
    <source>
        <strain evidence="6">NLD-2019</strain>
        <tissue evidence="6">Leaf</tissue>
    </source>
</reference>
<name>A0A5N6Q102_9ASTR</name>
<dbReference type="Gene3D" id="3.30.70.270">
    <property type="match status" value="2"/>
</dbReference>